<reference evidence="1" key="1">
    <citation type="journal article" date="2012" name="PLoS ONE">
        <title>Gene sets for utilization of primary and secondary nutrition supplies in the distal gut of endangered iberian lynx.</title>
        <authorList>
            <person name="Alcaide M."/>
            <person name="Messina E."/>
            <person name="Richter M."/>
            <person name="Bargiela R."/>
            <person name="Peplies J."/>
            <person name="Huws S.A."/>
            <person name="Newbold C.J."/>
            <person name="Golyshin P.N."/>
            <person name="Simon M.A."/>
            <person name="Lopez G."/>
            <person name="Yakimov M.M."/>
            <person name="Ferrer M."/>
        </authorList>
    </citation>
    <scope>NUCLEOTIDE SEQUENCE</scope>
</reference>
<sequence>MATAVTDYEAAKLIKSNAKPGTN</sequence>
<name>J9FAP4_9ZZZZ</name>
<dbReference type="AlphaFoldDB" id="J9FAP4"/>
<accession>J9FAP4</accession>
<proteinExistence type="predicted"/>
<dbReference type="EMBL" id="AMCI01008145">
    <property type="protein sequence ID" value="EJW91498.1"/>
    <property type="molecule type" value="Genomic_DNA"/>
</dbReference>
<organism evidence="1">
    <name type="scientific">gut metagenome</name>
    <dbReference type="NCBI Taxonomy" id="749906"/>
    <lineage>
        <taxon>unclassified sequences</taxon>
        <taxon>metagenomes</taxon>
        <taxon>organismal metagenomes</taxon>
    </lineage>
</organism>
<gene>
    <name evidence="1" type="ORF">EVA_20395</name>
</gene>
<comment type="caution">
    <text evidence="1">The sequence shown here is derived from an EMBL/GenBank/DDBJ whole genome shotgun (WGS) entry which is preliminary data.</text>
</comment>
<evidence type="ECO:0000313" key="1">
    <source>
        <dbReference type="EMBL" id="EJW91498.1"/>
    </source>
</evidence>
<protein>
    <submittedName>
        <fullName evidence="1">Uncharacterized protein</fullName>
    </submittedName>
</protein>
<feature type="non-terminal residue" evidence="1">
    <location>
        <position position="23"/>
    </location>
</feature>